<evidence type="ECO:0000259" key="4">
    <source>
        <dbReference type="Pfam" id="PF16177"/>
    </source>
</evidence>
<dbReference type="AlphaFoldDB" id="A0A7C8FUM8"/>
<dbReference type="RefSeq" id="WP_158035233.1">
    <property type="nucleotide sequence ID" value="NZ_BAAAZV010000007.1"/>
</dbReference>
<dbReference type="SUPFAM" id="SSF56801">
    <property type="entry name" value="Acetyl-CoA synthetase-like"/>
    <property type="match status" value="1"/>
</dbReference>
<dbReference type="InterPro" id="IPR042099">
    <property type="entry name" value="ANL_N_sf"/>
</dbReference>
<dbReference type="NCBIfam" id="NF001208">
    <property type="entry name" value="PRK00174.1"/>
    <property type="match status" value="1"/>
</dbReference>
<evidence type="ECO:0000313" key="5">
    <source>
        <dbReference type="EMBL" id="KAB1633454.1"/>
    </source>
</evidence>
<feature type="domain" description="AMP-binding enzyme C-terminal" evidence="3">
    <location>
        <begin position="530"/>
        <end position="608"/>
    </location>
</feature>
<sequence>MNITREQVREGAYGRAYRQSIEDPETFWLDAAKGIDWVSEPTQALDSSNAPEYQWFPNGTLNMSYNALDRHIEAGRGDRQALIYESAVTNKSRVYTFNELRDEVARFAGVLASHGVGLGDRVVIYMPMIPEALIASLACARLGAVHSVVFGGFAAKELASRINDAKPKVIVTADGGIEPNRIVEYLPIVAEALALSDAFVDAVIVKDRPEIPGGAKDGTEWVADIVDVDWYDWDQEMTQAAPHDPVPVVATHPLYILYTSGTTGAPKGVVRDTGGYAVALSWSMRNLYNIEAGQVMWTASDVGWVVGHSYIIYGPLIAGAATLVYEGKPVGTPDAAQFWRIIEKYKVRSFFTAPTAIRAVRKEDPQGELIKKFDISSLQALFLAGERTDPDTYHWAVANVHPKVVDHWWQTETGWAITGNFIGLQSVESRAGSGGLPTPGFNVQILDDEGNPVPTLGEGNIVIKQPMPPGTLTTLWRKHKRYFRCYLKPFPGYYLTGDSGYIDREGYVYVMGRTDDVINVAGHRLSTGQMEGILAAHQAVAEAAVIGAADALKGEKPFGFVVLKHGVDTPEPVLRKELIQKVRGELGAVASFKDVVVVHGLPKTRSGKILRKNLRQLVNGEKLIVPPTIEDTAVLTQVQIAVHTYLREKEEAQQARAQAAAAEPAQEASPA</sequence>
<dbReference type="Gene3D" id="3.40.50.12780">
    <property type="entry name" value="N-terminal domain of ligase-like"/>
    <property type="match status" value="1"/>
</dbReference>
<reference evidence="5 6" key="1">
    <citation type="submission" date="2019-09" db="EMBL/GenBank/DDBJ databases">
        <title>Phylogeny of genus Pseudoclavibacter and closely related genus.</title>
        <authorList>
            <person name="Li Y."/>
        </authorList>
    </citation>
    <scope>NUCLEOTIDE SEQUENCE [LARGE SCALE GENOMIC DNA]</scope>
    <source>
        <strain evidence="5 6">JCM 16921</strain>
    </source>
</reference>
<dbReference type="InterPro" id="IPR020845">
    <property type="entry name" value="AMP-binding_CS"/>
</dbReference>
<dbReference type="PANTHER" id="PTHR43347">
    <property type="entry name" value="ACYL-COA SYNTHETASE"/>
    <property type="match status" value="1"/>
</dbReference>
<feature type="domain" description="AMP-dependent synthetase/ligase" evidence="2">
    <location>
        <begin position="74"/>
        <end position="466"/>
    </location>
</feature>
<dbReference type="PANTHER" id="PTHR43347:SF3">
    <property type="entry name" value="ACYL-COA SYNTHETASE SHORT-CHAIN FAMILY MEMBER 3, MITOCHONDRIAL"/>
    <property type="match status" value="1"/>
</dbReference>
<keyword evidence="6" id="KW-1185">Reference proteome</keyword>
<name>A0A7C8FUM8_9MICO</name>
<accession>A0A7C8FUM8</accession>
<comment type="caution">
    <text evidence="5">The sequence shown here is derived from an EMBL/GenBank/DDBJ whole genome shotgun (WGS) entry which is preliminary data.</text>
</comment>
<dbReference type="Pfam" id="PF13193">
    <property type="entry name" value="AMP-binding_C"/>
    <property type="match status" value="1"/>
</dbReference>
<dbReference type="InterPro" id="IPR032387">
    <property type="entry name" value="ACAS_N"/>
</dbReference>
<feature type="domain" description="Acetyl-coenzyme A synthetase N-terminal" evidence="4">
    <location>
        <begin position="13"/>
        <end position="67"/>
    </location>
</feature>
<dbReference type="InterPro" id="IPR025110">
    <property type="entry name" value="AMP-bd_C"/>
</dbReference>
<dbReference type="GO" id="GO:0050218">
    <property type="term" value="F:propionate-CoA ligase activity"/>
    <property type="evidence" value="ECO:0007669"/>
    <property type="project" value="TreeGrafter"/>
</dbReference>
<dbReference type="OrthoDB" id="9803968at2"/>
<comment type="similarity">
    <text evidence="1">Belongs to the ATP-dependent AMP-binding enzyme family.</text>
</comment>
<dbReference type="Pfam" id="PF00501">
    <property type="entry name" value="AMP-binding"/>
    <property type="match status" value="1"/>
</dbReference>
<protein>
    <submittedName>
        <fullName evidence="5">Propionyl-CoA synthetase</fullName>
    </submittedName>
</protein>
<dbReference type="InterPro" id="IPR045851">
    <property type="entry name" value="AMP-bd_C_sf"/>
</dbReference>
<dbReference type="PROSITE" id="PS00455">
    <property type="entry name" value="AMP_BINDING"/>
    <property type="match status" value="1"/>
</dbReference>
<dbReference type="InterPro" id="IPR000873">
    <property type="entry name" value="AMP-dep_synth/lig_dom"/>
</dbReference>
<dbReference type="Proteomes" id="UP000481339">
    <property type="component" value="Unassembled WGS sequence"/>
</dbReference>
<dbReference type="EMBL" id="WBKA01000001">
    <property type="protein sequence ID" value="KAB1633454.1"/>
    <property type="molecule type" value="Genomic_DNA"/>
</dbReference>
<organism evidence="5 6">
    <name type="scientific">Pseudoclavibacter caeni</name>
    <dbReference type="NCBI Taxonomy" id="908846"/>
    <lineage>
        <taxon>Bacteria</taxon>
        <taxon>Bacillati</taxon>
        <taxon>Actinomycetota</taxon>
        <taxon>Actinomycetes</taxon>
        <taxon>Micrococcales</taxon>
        <taxon>Microbacteriaceae</taxon>
        <taxon>Pseudoclavibacter</taxon>
    </lineage>
</organism>
<evidence type="ECO:0000259" key="3">
    <source>
        <dbReference type="Pfam" id="PF13193"/>
    </source>
</evidence>
<dbReference type="Pfam" id="PF16177">
    <property type="entry name" value="ACAS_N"/>
    <property type="match status" value="1"/>
</dbReference>
<proteinExistence type="inferred from homology"/>
<dbReference type="Gene3D" id="3.30.300.30">
    <property type="match status" value="1"/>
</dbReference>
<evidence type="ECO:0000313" key="6">
    <source>
        <dbReference type="Proteomes" id="UP000481339"/>
    </source>
</evidence>
<evidence type="ECO:0000259" key="2">
    <source>
        <dbReference type="Pfam" id="PF00501"/>
    </source>
</evidence>
<evidence type="ECO:0000256" key="1">
    <source>
        <dbReference type="ARBA" id="ARBA00006432"/>
    </source>
</evidence>
<gene>
    <name evidence="5" type="ORF">F8O02_00470</name>
</gene>